<dbReference type="PANTHER" id="PTHR47531:SF2">
    <property type="entry name" value="RING_U-BOX SUPERFAMILY PROTEIN"/>
    <property type="match status" value="1"/>
</dbReference>
<evidence type="ECO:0000256" key="1">
    <source>
        <dbReference type="SAM" id="MobiDB-lite"/>
    </source>
</evidence>
<proteinExistence type="predicted"/>
<protein>
    <submittedName>
        <fullName evidence="3">Uncharacterized protein LOC105060831 isoform X2</fullName>
    </submittedName>
</protein>
<dbReference type="Proteomes" id="UP000504607">
    <property type="component" value="Unplaced"/>
</dbReference>
<feature type="region of interest" description="Disordered" evidence="1">
    <location>
        <begin position="40"/>
        <end position="127"/>
    </location>
</feature>
<sequence length="499" mass="54840">MGSGSSKDATAAGGGRKARSRGIRVFNSSCFGLSSTLWDDRKKEESGRSKDNICVDETKRKASGRNHEGCRKLQISGPSKMPSLTSSDGEQSGEDQDGELQIDSVAGNNSGTTAAISRSSNPAGRSRSRFGFISDGISFRLNRAVSLGSSRAHSLFSADLSIPNNDACDDAIIDVDSSLNNINDTHESTVVDNNCPQDAVTNDERVEATNSRYSRRNRLDSENTELRYSSRRLGPQEPLEGSVRFSRTLSVGRLRDRVLRRTSLSEGLFGPVLLEDRFVGSTGQVNRRRLLGGTRRAQSSSNRNNDMLQDSASRHPYRSTGTIDVNADHASETAQPRETNNRDLLEHRSAFLERRRRIRSQVRALQRLGSRFENLSGHDRSCILSGQHRTGHCTCRTNNRAANPDDDTSARASISRIVMLAEALFEVLDEIHQQSVVLSSRPSFSSIGSVPAPKEVVECMPIKIYMKPHQHQNDEAAQVCPLCRGDVCRSDTSNTEKVG</sequence>
<dbReference type="AlphaFoldDB" id="A0A8N4EPH5"/>
<reference evidence="3" key="1">
    <citation type="submission" date="2025-08" db="UniProtKB">
        <authorList>
            <consortium name="RefSeq"/>
        </authorList>
    </citation>
    <scope>IDENTIFICATION</scope>
</reference>
<evidence type="ECO:0000313" key="2">
    <source>
        <dbReference type="Proteomes" id="UP000504607"/>
    </source>
</evidence>
<feature type="region of interest" description="Disordered" evidence="1">
    <location>
        <begin position="215"/>
        <end position="240"/>
    </location>
</feature>
<dbReference type="RefSeq" id="XP_029116470.1">
    <property type="nucleotide sequence ID" value="XM_029260637.1"/>
</dbReference>
<feature type="compositionally biased region" description="Polar residues" evidence="1">
    <location>
        <begin position="296"/>
        <end position="311"/>
    </location>
</feature>
<feature type="region of interest" description="Disordered" evidence="1">
    <location>
        <begin position="291"/>
        <end position="344"/>
    </location>
</feature>
<organism evidence="2 3">
    <name type="scientific">Elaeis guineensis var. tenera</name>
    <name type="common">Oil palm</name>
    <dbReference type="NCBI Taxonomy" id="51953"/>
    <lineage>
        <taxon>Eukaryota</taxon>
        <taxon>Viridiplantae</taxon>
        <taxon>Streptophyta</taxon>
        <taxon>Embryophyta</taxon>
        <taxon>Tracheophyta</taxon>
        <taxon>Spermatophyta</taxon>
        <taxon>Magnoliopsida</taxon>
        <taxon>Liliopsida</taxon>
        <taxon>Arecaceae</taxon>
        <taxon>Arecoideae</taxon>
        <taxon>Cocoseae</taxon>
        <taxon>Elaeidinae</taxon>
        <taxon>Elaeis</taxon>
    </lineage>
</organism>
<evidence type="ECO:0000313" key="3">
    <source>
        <dbReference type="RefSeq" id="XP_029116470.1"/>
    </source>
</evidence>
<dbReference type="PANTHER" id="PTHR47531">
    <property type="entry name" value="RING/U-BOX SUPERFAMILY PROTEIN"/>
    <property type="match status" value="1"/>
</dbReference>
<accession>A0A8N4EPH5</accession>
<keyword evidence="2" id="KW-1185">Reference proteome</keyword>
<feature type="region of interest" description="Disordered" evidence="1">
    <location>
        <begin position="1"/>
        <end position="20"/>
    </location>
</feature>
<feature type="compositionally biased region" description="Basic and acidic residues" evidence="1">
    <location>
        <begin position="40"/>
        <end position="71"/>
    </location>
</feature>
<name>A0A8N4EPH5_ELAGV</name>
<gene>
    <name evidence="3" type="primary">LOC105060831</name>
</gene>
<feature type="compositionally biased region" description="Polar residues" evidence="1">
    <location>
        <begin position="106"/>
        <end position="123"/>
    </location>
</feature>
<feature type="compositionally biased region" description="Acidic residues" evidence="1">
    <location>
        <begin position="91"/>
        <end position="100"/>
    </location>
</feature>